<evidence type="ECO:0000313" key="2">
    <source>
        <dbReference type="Proteomes" id="UP000018948"/>
    </source>
</evidence>
<dbReference type="EMBL" id="ANIY01001975">
    <property type="protein sequence ID" value="ETP43986.1"/>
    <property type="molecule type" value="Genomic_DNA"/>
</dbReference>
<comment type="caution">
    <text evidence="1">The sequence shown here is derived from an EMBL/GenBank/DDBJ whole genome shotgun (WGS) entry which is preliminary data.</text>
</comment>
<gene>
    <name evidence="1" type="ORF">F442_09387</name>
</gene>
<dbReference type="OrthoDB" id="10609125at2759"/>
<organism evidence="1 2">
    <name type="scientific">Phytophthora nicotianae P10297</name>
    <dbReference type="NCBI Taxonomy" id="1317064"/>
    <lineage>
        <taxon>Eukaryota</taxon>
        <taxon>Sar</taxon>
        <taxon>Stramenopiles</taxon>
        <taxon>Oomycota</taxon>
        <taxon>Peronosporomycetes</taxon>
        <taxon>Peronosporales</taxon>
        <taxon>Peronosporaceae</taxon>
        <taxon>Phytophthora</taxon>
    </lineage>
</organism>
<sequence>MCFEDMEEAFTAVLNSEHPEEELFGLSRGLVDERDAILKVNPHEWINVMIPGLGRFQVPRHGLEFIDTSVVEPNSKSLISLTLGFDKEEDATSDGVADFLNAIGPILKSLPIDGVGPRMNLNERRILRRCPHLEELSFCGGLVGVFFDFRE</sequence>
<reference evidence="1 2" key="1">
    <citation type="submission" date="2013-11" db="EMBL/GenBank/DDBJ databases">
        <title>The Genome Sequence of Phytophthora parasitica P10297.</title>
        <authorList>
            <consortium name="The Broad Institute Genomics Platform"/>
            <person name="Russ C."/>
            <person name="Tyler B."/>
            <person name="Panabieres F."/>
            <person name="Shan W."/>
            <person name="Tripathy S."/>
            <person name="Grunwald N."/>
            <person name="Machado M."/>
            <person name="Johnson C.S."/>
            <person name="Walker B."/>
            <person name="Young S.K."/>
            <person name="Zeng Q."/>
            <person name="Gargeya S."/>
            <person name="Fitzgerald M."/>
            <person name="Haas B."/>
            <person name="Abouelleil A."/>
            <person name="Allen A.W."/>
            <person name="Alvarado L."/>
            <person name="Arachchi H.M."/>
            <person name="Berlin A.M."/>
            <person name="Chapman S.B."/>
            <person name="Gainer-Dewar J."/>
            <person name="Goldberg J."/>
            <person name="Griggs A."/>
            <person name="Gujja S."/>
            <person name="Hansen M."/>
            <person name="Howarth C."/>
            <person name="Imamovic A."/>
            <person name="Ireland A."/>
            <person name="Larimer J."/>
            <person name="McCowan C."/>
            <person name="Murphy C."/>
            <person name="Pearson M."/>
            <person name="Poon T.W."/>
            <person name="Priest M."/>
            <person name="Roberts A."/>
            <person name="Saif S."/>
            <person name="Shea T."/>
            <person name="Sisk P."/>
            <person name="Sykes S."/>
            <person name="Wortman J."/>
            <person name="Nusbaum C."/>
            <person name="Birren B."/>
        </authorList>
    </citation>
    <scope>NUCLEOTIDE SEQUENCE [LARGE SCALE GENOMIC DNA]</scope>
    <source>
        <strain evidence="1 2">P10297</strain>
    </source>
</reference>
<proteinExistence type="predicted"/>
<dbReference type="Proteomes" id="UP000018948">
    <property type="component" value="Unassembled WGS sequence"/>
</dbReference>
<protein>
    <submittedName>
        <fullName evidence="1">Uncharacterized protein</fullName>
    </submittedName>
</protein>
<name>W2ZAI7_PHYNI</name>
<accession>W2ZAI7</accession>
<dbReference type="AlphaFoldDB" id="W2ZAI7"/>
<evidence type="ECO:0000313" key="1">
    <source>
        <dbReference type="EMBL" id="ETP43986.1"/>
    </source>
</evidence>